<evidence type="ECO:0000259" key="3">
    <source>
        <dbReference type="PROSITE" id="PS50119"/>
    </source>
</evidence>
<accession>A0A6J8ESN2</accession>
<dbReference type="PROSITE" id="PS50119">
    <property type="entry name" value="ZF_BBOX"/>
    <property type="match status" value="1"/>
</dbReference>
<evidence type="ECO:0000256" key="1">
    <source>
        <dbReference type="PROSITE-ProRule" id="PRU00024"/>
    </source>
</evidence>
<organism evidence="4 5">
    <name type="scientific">Mytilus coruscus</name>
    <name type="common">Sea mussel</name>
    <dbReference type="NCBI Taxonomy" id="42192"/>
    <lineage>
        <taxon>Eukaryota</taxon>
        <taxon>Metazoa</taxon>
        <taxon>Spiralia</taxon>
        <taxon>Lophotrochozoa</taxon>
        <taxon>Mollusca</taxon>
        <taxon>Bivalvia</taxon>
        <taxon>Autobranchia</taxon>
        <taxon>Pteriomorphia</taxon>
        <taxon>Mytilida</taxon>
        <taxon>Mytiloidea</taxon>
        <taxon>Mytilidae</taxon>
        <taxon>Mytilinae</taxon>
        <taxon>Mytilus</taxon>
    </lineage>
</organism>
<keyword evidence="1" id="KW-0862">Zinc</keyword>
<evidence type="ECO:0000256" key="2">
    <source>
        <dbReference type="SAM" id="Coils"/>
    </source>
</evidence>
<proteinExistence type="predicted"/>
<dbReference type="AlphaFoldDB" id="A0A6J8ESN2"/>
<keyword evidence="1" id="KW-0863">Zinc-finger</keyword>
<dbReference type="Gene3D" id="3.30.160.60">
    <property type="entry name" value="Classic Zinc Finger"/>
    <property type="match status" value="1"/>
</dbReference>
<dbReference type="OrthoDB" id="6158932at2759"/>
<gene>
    <name evidence="4" type="ORF">MCOR_55532</name>
</gene>
<dbReference type="EMBL" id="CACVKT020009813">
    <property type="protein sequence ID" value="CAC5423538.1"/>
    <property type="molecule type" value="Genomic_DNA"/>
</dbReference>
<evidence type="ECO:0000313" key="5">
    <source>
        <dbReference type="Proteomes" id="UP000507470"/>
    </source>
</evidence>
<dbReference type="Proteomes" id="UP000507470">
    <property type="component" value="Unassembled WGS sequence"/>
</dbReference>
<keyword evidence="5" id="KW-1185">Reference proteome</keyword>
<feature type="coiled-coil region" evidence="2">
    <location>
        <begin position="109"/>
        <end position="173"/>
    </location>
</feature>
<feature type="domain" description="B box-type" evidence="3">
    <location>
        <begin position="2"/>
        <end position="52"/>
    </location>
</feature>
<dbReference type="InterPro" id="IPR000315">
    <property type="entry name" value="Znf_B-box"/>
</dbReference>
<evidence type="ECO:0000313" key="4">
    <source>
        <dbReference type="EMBL" id="CAC5423538.1"/>
    </source>
</evidence>
<name>A0A6J8ESN2_MYTCO</name>
<keyword evidence="1" id="KW-0479">Metal-binding</keyword>
<sequence>MASNSYCESCSGEGKSKAAIRFCSDFEEALCKECVEYHQNCKATKSHHLMDLTALLRSKISTLKKFYEVHEAVSLDFYCTQHDTEYTFSEWQNSGKTLDHLRKDRNDNVEELEKSESAICEEVNNLKNHLIKQINTLAEKVTTDLTNCKKKFLYQLRKEIAKISELYDSVQEREQQLEFLNDHGSNN</sequence>
<protein>
    <recommendedName>
        <fullName evidence="3">B box-type domain-containing protein</fullName>
    </recommendedName>
</protein>
<dbReference type="GO" id="GO:0008270">
    <property type="term" value="F:zinc ion binding"/>
    <property type="evidence" value="ECO:0007669"/>
    <property type="project" value="UniProtKB-KW"/>
</dbReference>
<keyword evidence="2" id="KW-0175">Coiled coil</keyword>
<reference evidence="4 5" key="1">
    <citation type="submission" date="2020-06" db="EMBL/GenBank/DDBJ databases">
        <authorList>
            <person name="Li R."/>
            <person name="Bekaert M."/>
        </authorList>
    </citation>
    <scope>NUCLEOTIDE SEQUENCE [LARGE SCALE GENOMIC DNA]</scope>
    <source>
        <strain evidence="5">wild</strain>
    </source>
</reference>